<protein>
    <recommendedName>
        <fullName evidence="3">Phage head-tail adaptor</fullName>
    </recommendedName>
</protein>
<gene>
    <name evidence="1" type="ORF">KQI86_16715</name>
</gene>
<evidence type="ECO:0000313" key="1">
    <source>
        <dbReference type="EMBL" id="MBU5485965.1"/>
    </source>
</evidence>
<dbReference type="Proteomes" id="UP000726170">
    <property type="component" value="Unassembled WGS sequence"/>
</dbReference>
<keyword evidence="2" id="KW-1185">Reference proteome</keyword>
<dbReference type="EMBL" id="JAHLQF010000004">
    <property type="protein sequence ID" value="MBU5485965.1"/>
    <property type="molecule type" value="Genomic_DNA"/>
</dbReference>
<organism evidence="1 2">
    <name type="scientific">Clostridium mobile</name>
    <dbReference type="NCBI Taxonomy" id="2841512"/>
    <lineage>
        <taxon>Bacteria</taxon>
        <taxon>Bacillati</taxon>
        <taxon>Bacillota</taxon>
        <taxon>Clostridia</taxon>
        <taxon>Eubacteriales</taxon>
        <taxon>Clostridiaceae</taxon>
        <taxon>Clostridium</taxon>
    </lineage>
</organism>
<sequence>MFYNKEIEIWRRSVSNKNNIGQIIEAKPVLIKTTMVDIQPYSSEEAKKDYGFTINCTKRMFMDLEDININTNFIKYKNKSYDIVKIIEWDDYIEVMLNEI</sequence>
<evidence type="ECO:0008006" key="3">
    <source>
        <dbReference type="Google" id="ProtNLM"/>
    </source>
</evidence>
<accession>A0ABS6ENJ3</accession>
<proteinExistence type="predicted"/>
<evidence type="ECO:0000313" key="2">
    <source>
        <dbReference type="Proteomes" id="UP000726170"/>
    </source>
</evidence>
<name>A0ABS6ENJ3_9CLOT</name>
<dbReference type="RefSeq" id="WP_216440562.1">
    <property type="nucleotide sequence ID" value="NZ_JAHLQF010000004.1"/>
</dbReference>
<reference evidence="1 2" key="1">
    <citation type="submission" date="2021-06" db="EMBL/GenBank/DDBJ databases">
        <authorList>
            <person name="Sun Q."/>
            <person name="Li D."/>
        </authorList>
    </citation>
    <scope>NUCLEOTIDE SEQUENCE [LARGE SCALE GENOMIC DNA]</scope>
    <source>
        <strain evidence="1 2">MSJ-11</strain>
    </source>
</reference>
<comment type="caution">
    <text evidence="1">The sequence shown here is derived from an EMBL/GenBank/DDBJ whole genome shotgun (WGS) entry which is preliminary data.</text>
</comment>